<dbReference type="RefSeq" id="WP_035723374.1">
    <property type="nucleotide sequence ID" value="NZ_BAVS01000010.1"/>
</dbReference>
<dbReference type="InterPro" id="IPR023393">
    <property type="entry name" value="START-like_dom_sf"/>
</dbReference>
<protein>
    <recommendedName>
        <fullName evidence="3">SRPBCC family protein</fullName>
    </recommendedName>
</protein>
<dbReference type="Pfam" id="PF10604">
    <property type="entry name" value="Polyketide_cyc2"/>
    <property type="match status" value="1"/>
</dbReference>
<sequence length="161" mass="19266">MKKWTKTIKINAPIEQVWQYFNGSLKNMQKIMPQVVGHQPIKETEAGVGSIYRQQYQEGKRIEEYDVETIEYKNEEQEKELKVQFTLANLFDITTHYELEKTDSETTTFTYTTINNPLKWYVKPFLLFTNDKVVMKFLERVKHVAESEFTEGGRNRWLREK</sequence>
<gene>
    <name evidence="1" type="ORF">JCM21714_2253</name>
</gene>
<dbReference type="eggNOG" id="ENOG5030K83">
    <property type="taxonomic scope" value="Bacteria"/>
</dbReference>
<dbReference type="STRING" id="1298598.JCM21714_2253"/>
<evidence type="ECO:0000313" key="1">
    <source>
        <dbReference type="EMBL" id="GAE93199.1"/>
    </source>
</evidence>
<evidence type="ECO:0000313" key="2">
    <source>
        <dbReference type="Proteomes" id="UP000019102"/>
    </source>
</evidence>
<dbReference type="AlphaFoldDB" id="W4VKA4"/>
<name>W4VKA4_9BACI</name>
<dbReference type="SUPFAM" id="SSF55961">
    <property type="entry name" value="Bet v1-like"/>
    <property type="match status" value="1"/>
</dbReference>
<proteinExistence type="predicted"/>
<comment type="caution">
    <text evidence="1">The sequence shown here is derived from an EMBL/GenBank/DDBJ whole genome shotgun (WGS) entry which is preliminary data.</text>
</comment>
<keyword evidence="2" id="KW-1185">Reference proteome</keyword>
<dbReference type="EMBL" id="BAVS01000010">
    <property type="protein sequence ID" value="GAE93199.1"/>
    <property type="molecule type" value="Genomic_DNA"/>
</dbReference>
<accession>W4VKA4</accession>
<organism evidence="1 2">
    <name type="scientific">Gracilibacillus boraciitolerans JCM 21714</name>
    <dbReference type="NCBI Taxonomy" id="1298598"/>
    <lineage>
        <taxon>Bacteria</taxon>
        <taxon>Bacillati</taxon>
        <taxon>Bacillota</taxon>
        <taxon>Bacilli</taxon>
        <taxon>Bacillales</taxon>
        <taxon>Bacillaceae</taxon>
        <taxon>Gracilibacillus</taxon>
    </lineage>
</organism>
<evidence type="ECO:0008006" key="3">
    <source>
        <dbReference type="Google" id="ProtNLM"/>
    </source>
</evidence>
<dbReference type="Proteomes" id="UP000019102">
    <property type="component" value="Unassembled WGS sequence"/>
</dbReference>
<reference evidence="1 2" key="1">
    <citation type="journal article" date="2014" name="Genome Announc.">
        <title>Draft Genome Sequence of the Boron-Tolerant and Moderately Halotolerant Bacterium Gracilibacillus boraciitolerans JCM 21714T.</title>
        <authorList>
            <person name="Ahmed I."/>
            <person name="Oshima K."/>
            <person name="Suda W."/>
            <person name="Kitamura K."/>
            <person name="Iida T."/>
            <person name="Ohmori Y."/>
            <person name="Fujiwara T."/>
            <person name="Hattori M."/>
            <person name="Ohkuma M."/>
        </authorList>
    </citation>
    <scope>NUCLEOTIDE SEQUENCE [LARGE SCALE GENOMIC DNA]</scope>
    <source>
        <strain evidence="1 2">JCM 21714</strain>
    </source>
</reference>
<dbReference type="OrthoDB" id="2360771at2"/>
<dbReference type="InterPro" id="IPR019587">
    <property type="entry name" value="Polyketide_cyclase/dehydratase"/>
</dbReference>
<dbReference type="CDD" id="cd07812">
    <property type="entry name" value="SRPBCC"/>
    <property type="match status" value="1"/>
</dbReference>
<dbReference type="Gene3D" id="3.30.530.20">
    <property type="match status" value="1"/>
</dbReference>